<gene>
    <name evidence="2" type="ORF">ACFFRI_15535</name>
</gene>
<dbReference type="EMBL" id="JBHMDG010000021">
    <property type="protein sequence ID" value="MFB9314468.1"/>
    <property type="molecule type" value="Genomic_DNA"/>
</dbReference>
<dbReference type="Proteomes" id="UP001589750">
    <property type="component" value="Unassembled WGS sequence"/>
</dbReference>
<evidence type="ECO:0000313" key="3">
    <source>
        <dbReference type="Proteomes" id="UP001589750"/>
    </source>
</evidence>
<dbReference type="GO" id="GO:0016787">
    <property type="term" value="F:hydrolase activity"/>
    <property type="evidence" value="ECO:0007669"/>
    <property type="project" value="UniProtKB-KW"/>
</dbReference>
<keyword evidence="3" id="KW-1185">Reference proteome</keyword>
<protein>
    <submittedName>
        <fullName evidence="2">SGNH hydrolase domain-containing protein</fullName>
    </submittedName>
</protein>
<accession>A0ABV5KCL3</accession>
<proteinExistence type="predicted"/>
<evidence type="ECO:0000313" key="2">
    <source>
        <dbReference type="EMBL" id="MFB9314468.1"/>
    </source>
</evidence>
<sequence>MRPPPLSRLLTPLRRVLSGVLPSVLLASLLLSAPDVPRPGEDRGVLEPVATSSDCRGARSFAVAGCDPLQRSGAVTPTTTRAVGDRPDVYARGCIAKPPTFPVVSCEQALTRGRLHVALLGNSLASQWADAMAQVGRDHGWRVTTYLASSCPPTDLVVPDSTFPEPGSAKRCHDWGRAVRARMIRQGVDVVVVSASSGSAVDRSQAEQGYLDYLRPLTTAGVLVEVVRTTPHPSLTLDSEPPRCLRANIGRYLRCSDSREAWVEDDPLYAAGARLRRDRAGLIDLTDRTCTATTCPSAAGGVLLYRDGLHLTRTYVQTLRPYLDYRLTSAVRADR</sequence>
<dbReference type="RefSeq" id="WP_140010131.1">
    <property type="nucleotide sequence ID" value="NZ_JBHMDG010000021.1"/>
</dbReference>
<evidence type="ECO:0000259" key="1">
    <source>
        <dbReference type="Pfam" id="PF19040"/>
    </source>
</evidence>
<comment type="caution">
    <text evidence="2">The sequence shown here is derived from an EMBL/GenBank/DDBJ whole genome shotgun (WGS) entry which is preliminary data.</text>
</comment>
<feature type="domain" description="SGNH" evidence="1">
    <location>
        <begin position="114"/>
        <end position="322"/>
    </location>
</feature>
<name>A0ABV5KCL3_9ACTN</name>
<dbReference type="InterPro" id="IPR043968">
    <property type="entry name" value="SGNH"/>
</dbReference>
<dbReference type="Pfam" id="PF19040">
    <property type="entry name" value="SGNH"/>
    <property type="match status" value="1"/>
</dbReference>
<organism evidence="2 3">
    <name type="scientific">Nocardioides plantarum</name>
    <dbReference type="NCBI Taxonomy" id="29299"/>
    <lineage>
        <taxon>Bacteria</taxon>
        <taxon>Bacillati</taxon>
        <taxon>Actinomycetota</taxon>
        <taxon>Actinomycetes</taxon>
        <taxon>Propionibacteriales</taxon>
        <taxon>Nocardioidaceae</taxon>
        <taxon>Nocardioides</taxon>
    </lineage>
</organism>
<keyword evidence="2" id="KW-0378">Hydrolase</keyword>
<reference evidence="2 3" key="1">
    <citation type="submission" date="2024-09" db="EMBL/GenBank/DDBJ databases">
        <authorList>
            <person name="Sun Q."/>
            <person name="Mori K."/>
        </authorList>
    </citation>
    <scope>NUCLEOTIDE SEQUENCE [LARGE SCALE GENOMIC DNA]</scope>
    <source>
        <strain evidence="2 3">JCM 9626</strain>
    </source>
</reference>